<dbReference type="AlphaFoldDB" id="A0A151LSP0"/>
<dbReference type="VEuPathDB" id="PlasmoDB:PGSY75_0501000"/>
<reference evidence="2 3" key="1">
    <citation type="journal article" date="2016" name="Nat. Commun.">
        <title>Genomes of cryptic chimpanzee Plasmodium species reveal key evolutionary events leading to human malaria.</title>
        <authorList>
            <person name="Sundararaman S.A."/>
            <person name="Plenderleith L.J."/>
            <person name="Liu W."/>
            <person name="Loy D.E."/>
            <person name="Learn G.H."/>
            <person name="Li Y."/>
            <person name="Shaw K.S."/>
            <person name="Ayouba A."/>
            <person name="Peeters M."/>
            <person name="Speede S."/>
            <person name="Shaw G.M."/>
            <person name="Bushman F.D."/>
            <person name="Brisson D."/>
            <person name="Rayner J.C."/>
            <person name="Sharp P.M."/>
            <person name="Hahn B.H."/>
        </authorList>
    </citation>
    <scope>NUCLEOTIDE SEQUENCE [LARGE SCALE GENOMIC DNA]</scope>
    <source>
        <strain evidence="2 3">SY75</strain>
    </source>
</reference>
<feature type="transmembrane region" description="Helical" evidence="1">
    <location>
        <begin position="42"/>
        <end position="61"/>
    </location>
</feature>
<gene>
    <name evidence="2" type="ORF">PGSY75_0501000</name>
</gene>
<accession>A0A151LSP0</accession>
<comment type="caution">
    <text evidence="2">The sequence shown here is derived from an EMBL/GenBank/DDBJ whole genome shotgun (WGS) entry which is preliminary data.</text>
</comment>
<proteinExistence type="predicted"/>
<protein>
    <submittedName>
        <fullName evidence="2">Putative exported protein</fullName>
    </submittedName>
</protein>
<evidence type="ECO:0000313" key="2">
    <source>
        <dbReference type="EMBL" id="KYO02208.1"/>
    </source>
</evidence>
<name>A0A151LSP0_9APIC</name>
<evidence type="ECO:0000313" key="3">
    <source>
        <dbReference type="Proteomes" id="UP000076004"/>
    </source>
</evidence>
<keyword evidence="1" id="KW-0812">Transmembrane</keyword>
<dbReference type="GeneID" id="29774906"/>
<sequence>MMNKKSIQSKSFLSERNYESIDKNMMTKNKRRLMKVQNKSKVRSFLFLLELMVFSLFIWILKSAKHNVSSKSIYNKNKFHNTFNRRDTRVLSEKENQHIKNPNQTNYPHRDLDICNWDAPYDPEKNPCAIPQNNEPIKGIQIIDYVDKEEEDKLKHDMKLHLAKQHYSLVKDIYKPLQAYANAFSKALEHYSNSLKRIKKALNLDILRTVICALLLIQPIILLMKLHPEILVNIPINIIISMIVFKLMYRSIRNQQESNE</sequence>
<dbReference type="EMBL" id="LVLB01000006">
    <property type="protein sequence ID" value="KYO02208.1"/>
    <property type="molecule type" value="Genomic_DNA"/>
</dbReference>
<feature type="transmembrane region" description="Helical" evidence="1">
    <location>
        <begin position="230"/>
        <end position="249"/>
    </location>
</feature>
<feature type="transmembrane region" description="Helical" evidence="1">
    <location>
        <begin position="206"/>
        <end position="224"/>
    </location>
</feature>
<evidence type="ECO:0000256" key="1">
    <source>
        <dbReference type="SAM" id="Phobius"/>
    </source>
</evidence>
<dbReference type="Proteomes" id="UP000076004">
    <property type="component" value="Unassembled WGS sequence"/>
</dbReference>
<organism evidence="2 3">
    <name type="scientific">Plasmodium gaboni</name>
    <dbReference type="NCBI Taxonomy" id="647221"/>
    <lineage>
        <taxon>Eukaryota</taxon>
        <taxon>Sar</taxon>
        <taxon>Alveolata</taxon>
        <taxon>Apicomplexa</taxon>
        <taxon>Aconoidasida</taxon>
        <taxon>Haemosporida</taxon>
        <taxon>Plasmodiidae</taxon>
        <taxon>Plasmodium</taxon>
        <taxon>Plasmodium (Laverania)</taxon>
    </lineage>
</organism>
<keyword evidence="1" id="KW-1133">Transmembrane helix</keyword>
<dbReference type="KEGG" id="pgab:PGSY75_0501000"/>
<keyword evidence="1" id="KW-0472">Membrane</keyword>
<dbReference type="RefSeq" id="XP_018642948.1">
    <property type="nucleotide sequence ID" value="XM_018784293.1"/>
</dbReference>